<keyword evidence="15" id="KW-1185">Reference proteome</keyword>
<sequence>MNGPLTNLGLGRYRRPAACLVGSVLLLQLHSAPAAAQLLAVNASYQSAAPAPAAESVQLKALLKQWEREYHATIFYESRLVDNKRVRAQPAAGSLAEKLAAVLPQANLQYKELRENYFVVTSRAEAGAAGPRAAAAPQDIPVAGRVLDNKGQPLPGVTVLVKGTTNGTSTDADGRFTLSVSNGATLVFSSVGYRTQELPPLNGPTSTLEVRLSDDQQALNEVVVVGYGTQSRQDLSTSVASVGGAALARQPVAGFDQALQGQAPGVQVTTPSGAPGGGINLRIRGSATLNLNASPLYVIDGVPIVPDYQQEITTNNQRINPLNTLNPDDIESIDVLKDGAAAAIYGVRAANGVVVITTKRGKVGAAQVGLTAYFGRQMLRKKLDVLNAQQFASEFNQIQTNAGLAPAFTDPTNPVSPDPAAPGPYNTDWQDAVYRGANIQNYQLNVSGGTEKTRYYVSGGYFNQQGISLNSGFDRYNFKVNLTQELSKRFRVGTNLNLSRSHTNSSVRSEAALANGGTVLGVLTQIPTIPIYKPSGIYGTNPFNQSDNPVGNLLETTNQAVVYQTVGNIYGEFDILPNLRVRSNLGIDFRNQSENYFQTTNYPGTSNADPSTRGRAQTAANTQVIWLNENTITWNPTFGEKHHLTLLGGESMQESFRNTAGATVQGFNSNAVPYLSAGTAVVGIPYSYADSWSLLSYFARANYDYDGKYLLQISARADGTSRFANQYRFGYFPAASAAWRISKESFFPENNTVSDVKLRASFGANGNQEVYTYQRFAQYGPGSNYQGTGSSIAGGTTQTTIGNNDLRWETTYQYNAGIDIGMFSNRLTLNVDVYNKQTRDLLLNVPIPLSTGAQANLGQAPTVLQNLGSIQNKGLEIGLSTTNIESNEGSFGWTTSLNVSGNRNMIRDLGTRVNADGVAAPTVIISGAQISQAGQPLGVFYGLRTNGIVQTTAEATAEPKHYGVAAQPGDVKYVDVNNDGVINDSDRVIIGNPNPKAFAGVTNNFSYKGLELSVFFQGQFGNEIYNQTRQILESQSDPNNQTTRVLNHWSPTNTNTDIPRPVRYDPAGNNRFSNRWLEDGSYVRLKNVTLAYTIPTSISKRAALSNIRVYVTGQNLITWTHYLGYDPEVSANPFSTTNPGVDYGVYPQTRTYTVGLNATF</sequence>
<feature type="domain" description="TonB-dependent receptor plug" evidence="13">
    <location>
        <begin position="232"/>
        <end position="353"/>
    </location>
</feature>
<evidence type="ECO:0000256" key="10">
    <source>
        <dbReference type="SAM" id="MobiDB-lite"/>
    </source>
</evidence>
<dbReference type="EMBL" id="JABBGH010000002">
    <property type="protein sequence ID" value="NML66340.1"/>
    <property type="molecule type" value="Genomic_DNA"/>
</dbReference>
<keyword evidence="4 8" id="KW-0812">Transmembrane</keyword>
<evidence type="ECO:0000256" key="5">
    <source>
        <dbReference type="ARBA" id="ARBA00023077"/>
    </source>
</evidence>
<keyword evidence="2 8" id="KW-0813">Transport</keyword>
<keyword evidence="3 8" id="KW-1134">Transmembrane beta strand</keyword>
<dbReference type="InterPro" id="IPR023997">
    <property type="entry name" value="TonB-dep_OMP_SusC/RagA_CS"/>
</dbReference>
<dbReference type="Proteomes" id="UP000559626">
    <property type="component" value="Unassembled WGS sequence"/>
</dbReference>
<protein>
    <submittedName>
        <fullName evidence="14">TonB-dependent receptor</fullName>
    </submittedName>
</protein>
<evidence type="ECO:0000256" key="7">
    <source>
        <dbReference type="ARBA" id="ARBA00023237"/>
    </source>
</evidence>
<dbReference type="Pfam" id="PF13715">
    <property type="entry name" value="CarbopepD_reg_2"/>
    <property type="match status" value="1"/>
</dbReference>
<evidence type="ECO:0000256" key="2">
    <source>
        <dbReference type="ARBA" id="ARBA00022448"/>
    </source>
</evidence>
<comment type="similarity">
    <text evidence="8 9">Belongs to the TonB-dependent receptor family.</text>
</comment>
<dbReference type="InterPro" id="IPR039426">
    <property type="entry name" value="TonB-dep_rcpt-like"/>
</dbReference>
<dbReference type="Pfam" id="PF00593">
    <property type="entry name" value="TonB_dep_Rec_b-barrel"/>
    <property type="match status" value="1"/>
</dbReference>
<comment type="caution">
    <text evidence="14">The sequence shown here is derived from an EMBL/GenBank/DDBJ whole genome shotgun (WGS) entry which is preliminary data.</text>
</comment>
<keyword evidence="14" id="KW-0675">Receptor</keyword>
<evidence type="ECO:0000256" key="11">
    <source>
        <dbReference type="SAM" id="SignalP"/>
    </source>
</evidence>
<feature type="compositionally biased region" description="Polar residues" evidence="10">
    <location>
        <begin position="1045"/>
        <end position="1057"/>
    </location>
</feature>
<evidence type="ECO:0000256" key="6">
    <source>
        <dbReference type="ARBA" id="ARBA00023136"/>
    </source>
</evidence>
<keyword evidence="11" id="KW-0732">Signal</keyword>
<dbReference type="SUPFAM" id="SSF56935">
    <property type="entry name" value="Porins"/>
    <property type="match status" value="1"/>
</dbReference>
<accession>A0A7Y0AFC4</accession>
<dbReference type="AlphaFoldDB" id="A0A7Y0AFC4"/>
<dbReference type="SUPFAM" id="SSF49464">
    <property type="entry name" value="Carboxypeptidase regulatory domain-like"/>
    <property type="match status" value="1"/>
</dbReference>
<dbReference type="NCBIfam" id="TIGR04056">
    <property type="entry name" value="OMP_RagA_SusC"/>
    <property type="match status" value="1"/>
</dbReference>
<dbReference type="Gene3D" id="2.40.170.20">
    <property type="entry name" value="TonB-dependent receptor, beta-barrel domain"/>
    <property type="match status" value="1"/>
</dbReference>
<proteinExistence type="inferred from homology"/>
<reference evidence="14 15" key="1">
    <citation type="submission" date="2020-04" db="EMBL/GenBank/DDBJ databases">
        <title>Hymenobacter polaris sp. nov., isolated from Arctic soil.</title>
        <authorList>
            <person name="Dahal R.H."/>
        </authorList>
    </citation>
    <scope>NUCLEOTIDE SEQUENCE [LARGE SCALE GENOMIC DNA]</scope>
    <source>
        <strain evidence="14 15">RP-2-7</strain>
    </source>
</reference>
<dbReference type="GO" id="GO:0009279">
    <property type="term" value="C:cell outer membrane"/>
    <property type="evidence" value="ECO:0007669"/>
    <property type="project" value="UniProtKB-SubCell"/>
</dbReference>
<keyword evidence="6 8" id="KW-0472">Membrane</keyword>
<evidence type="ECO:0000313" key="15">
    <source>
        <dbReference type="Proteomes" id="UP000559626"/>
    </source>
</evidence>
<evidence type="ECO:0000256" key="8">
    <source>
        <dbReference type="PROSITE-ProRule" id="PRU01360"/>
    </source>
</evidence>
<evidence type="ECO:0000259" key="12">
    <source>
        <dbReference type="Pfam" id="PF00593"/>
    </source>
</evidence>
<feature type="chain" id="PRO_5030782860" evidence="11">
    <location>
        <begin position="37"/>
        <end position="1160"/>
    </location>
</feature>
<dbReference type="PROSITE" id="PS52016">
    <property type="entry name" value="TONB_DEPENDENT_REC_3"/>
    <property type="match status" value="1"/>
</dbReference>
<comment type="subcellular location">
    <subcellularLocation>
        <location evidence="1 8">Cell outer membrane</location>
        <topology evidence="1 8">Multi-pass membrane protein</topology>
    </subcellularLocation>
</comment>
<dbReference type="InterPro" id="IPR036942">
    <property type="entry name" value="Beta-barrel_TonB_sf"/>
</dbReference>
<dbReference type="InterPro" id="IPR037066">
    <property type="entry name" value="Plug_dom_sf"/>
</dbReference>
<feature type="region of interest" description="Disordered" evidence="10">
    <location>
        <begin position="1045"/>
        <end position="1065"/>
    </location>
</feature>
<evidence type="ECO:0000313" key="14">
    <source>
        <dbReference type="EMBL" id="NML66340.1"/>
    </source>
</evidence>
<dbReference type="Gene3D" id="2.60.40.1120">
    <property type="entry name" value="Carboxypeptidase-like, regulatory domain"/>
    <property type="match status" value="1"/>
</dbReference>
<organism evidence="14 15">
    <name type="scientific">Hymenobacter polaris</name>
    <dbReference type="NCBI Taxonomy" id="2682546"/>
    <lineage>
        <taxon>Bacteria</taxon>
        <taxon>Pseudomonadati</taxon>
        <taxon>Bacteroidota</taxon>
        <taxon>Cytophagia</taxon>
        <taxon>Cytophagales</taxon>
        <taxon>Hymenobacteraceae</taxon>
        <taxon>Hymenobacter</taxon>
    </lineage>
</organism>
<keyword evidence="5 9" id="KW-0798">TonB box</keyword>
<evidence type="ECO:0000256" key="1">
    <source>
        <dbReference type="ARBA" id="ARBA00004571"/>
    </source>
</evidence>
<feature type="domain" description="TonB-dependent receptor-like beta-barrel" evidence="12">
    <location>
        <begin position="528"/>
        <end position="1116"/>
    </location>
</feature>
<evidence type="ECO:0000256" key="9">
    <source>
        <dbReference type="RuleBase" id="RU003357"/>
    </source>
</evidence>
<dbReference type="RefSeq" id="WP_169531988.1">
    <property type="nucleotide sequence ID" value="NZ_JABBGH010000002.1"/>
</dbReference>
<dbReference type="Gene3D" id="2.170.130.10">
    <property type="entry name" value="TonB-dependent receptor, plug domain"/>
    <property type="match status" value="1"/>
</dbReference>
<evidence type="ECO:0000259" key="13">
    <source>
        <dbReference type="Pfam" id="PF07715"/>
    </source>
</evidence>
<dbReference type="NCBIfam" id="TIGR04057">
    <property type="entry name" value="SusC_RagA_signa"/>
    <property type="match status" value="1"/>
</dbReference>
<dbReference type="InterPro" id="IPR008969">
    <property type="entry name" value="CarboxyPept-like_regulatory"/>
</dbReference>
<name>A0A7Y0AFC4_9BACT</name>
<evidence type="ECO:0000256" key="3">
    <source>
        <dbReference type="ARBA" id="ARBA00022452"/>
    </source>
</evidence>
<gene>
    <name evidence="14" type="ORF">HHL22_14095</name>
</gene>
<feature type="signal peptide" evidence="11">
    <location>
        <begin position="1"/>
        <end position="36"/>
    </location>
</feature>
<dbReference type="InterPro" id="IPR000531">
    <property type="entry name" value="Beta-barrel_TonB"/>
</dbReference>
<dbReference type="Pfam" id="PF07715">
    <property type="entry name" value="Plug"/>
    <property type="match status" value="1"/>
</dbReference>
<dbReference type="InterPro" id="IPR012910">
    <property type="entry name" value="Plug_dom"/>
</dbReference>
<evidence type="ECO:0000256" key="4">
    <source>
        <dbReference type="ARBA" id="ARBA00022692"/>
    </source>
</evidence>
<dbReference type="InterPro" id="IPR023996">
    <property type="entry name" value="TonB-dep_OMP_SusC/RagA"/>
</dbReference>
<keyword evidence="7 8" id="KW-0998">Cell outer membrane</keyword>